<dbReference type="EMBL" id="BKCJ010238792">
    <property type="protein sequence ID" value="GEZ08056.1"/>
    <property type="molecule type" value="Genomic_DNA"/>
</dbReference>
<name>A0A699I134_TANCI</name>
<dbReference type="AlphaFoldDB" id="A0A699I134"/>
<accession>A0A699I134</accession>
<sequence>MPNLRPYFEPKPKPTTTLNPSLVIYQIGRTLWSLEIRMDISVVKSATIHTVLTLALTKHGLVHQPDVKNSFLSGDLSETVYMHQPLGFVDPRYPHHICPYMHDPLDPHSPSLKRILCYVQSTLEFGLQLYAFSGSSLVAYSDADWAGYSATCRSTSGYCVFMGNNILSWSAKRQHTLSCFSAEAEYQAVANVVAETAWLRNLL</sequence>
<evidence type="ECO:0000313" key="1">
    <source>
        <dbReference type="EMBL" id="GEZ08056.1"/>
    </source>
</evidence>
<dbReference type="CDD" id="cd09272">
    <property type="entry name" value="RNase_HI_RT_Ty1"/>
    <property type="match status" value="1"/>
</dbReference>
<reference evidence="1" key="1">
    <citation type="journal article" date="2019" name="Sci. Rep.">
        <title>Draft genome of Tanacetum cinerariifolium, the natural source of mosquito coil.</title>
        <authorList>
            <person name="Yamashiro T."/>
            <person name="Shiraishi A."/>
            <person name="Satake H."/>
            <person name="Nakayama K."/>
        </authorList>
    </citation>
    <scope>NUCLEOTIDE SEQUENCE</scope>
</reference>
<dbReference type="PANTHER" id="PTHR11439:SF524">
    <property type="entry name" value="RNA-DIRECTED DNA POLYMERASE, PROTEIN KINASE RLK-PELLE-DLSV FAMILY"/>
    <property type="match status" value="1"/>
</dbReference>
<protein>
    <submittedName>
        <fullName evidence="1">Ribonuclease H-like domain-containing protein</fullName>
    </submittedName>
</protein>
<proteinExistence type="predicted"/>
<comment type="caution">
    <text evidence="1">The sequence shown here is derived from an EMBL/GenBank/DDBJ whole genome shotgun (WGS) entry which is preliminary data.</text>
</comment>
<dbReference type="PANTHER" id="PTHR11439">
    <property type="entry name" value="GAG-POL-RELATED RETROTRANSPOSON"/>
    <property type="match status" value="1"/>
</dbReference>
<organism evidence="1">
    <name type="scientific">Tanacetum cinerariifolium</name>
    <name type="common">Dalmatian daisy</name>
    <name type="synonym">Chrysanthemum cinerariifolium</name>
    <dbReference type="NCBI Taxonomy" id="118510"/>
    <lineage>
        <taxon>Eukaryota</taxon>
        <taxon>Viridiplantae</taxon>
        <taxon>Streptophyta</taxon>
        <taxon>Embryophyta</taxon>
        <taxon>Tracheophyta</taxon>
        <taxon>Spermatophyta</taxon>
        <taxon>Magnoliopsida</taxon>
        <taxon>eudicotyledons</taxon>
        <taxon>Gunneridae</taxon>
        <taxon>Pentapetalae</taxon>
        <taxon>asterids</taxon>
        <taxon>campanulids</taxon>
        <taxon>Asterales</taxon>
        <taxon>Asteraceae</taxon>
        <taxon>Asteroideae</taxon>
        <taxon>Anthemideae</taxon>
        <taxon>Anthemidinae</taxon>
        <taxon>Tanacetum</taxon>
    </lineage>
</organism>
<gene>
    <name evidence="1" type="ORF">Tci_480029</name>
</gene>